<dbReference type="AlphaFoldDB" id="A0A164ZZ63"/>
<dbReference type="EMBL" id="KV419395">
    <property type="protein sequence ID" value="KZS98265.1"/>
    <property type="molecule type" value="Genomic_DNA"/>
</dbReference>
<evidence type="ECO:0000313" key="3">
    <source>
        <dbReference type="Proteomes" id="UP000076722"/>
    </source>
</evidence>
<dbReference type="InterPro" id="IPR046528">
    <property type="entry name" value="DUF6593"/>
</dbReference>
<proteinExistence type="predicted"/>
<dbReference type="Proteomes" id="UP000076722">
    <property type="component" value="Unassembled WGS sequence"/>
</dbReference>
<feature type="domain" description="DUF6593" evidence="1">
    <location>
        <begin position="67"/>
        <end position="233"/>
    </location>
</feature>
<evidence type="ECO:0000313" key="2">
    <source>
        <dbReference type="EMBL" id="KZS98265.1"/>
    </source>
</evidence>
<gene>
    <name evidence="2" type="ORF">SISNIDRAFT_481024</name>
</gene>
<keyword evidence="3" id="KW-1185">Reference proteome</keyword>
<protein>
    <recommendedName>
        <fullName evidence="1">DUF6593 domain-containing protein</fullName>
    </recommendedName>
</protein>
<dbReference type="Pfam" id="PF20236">
    <property type="entry name" value="DUF6593"/>
    <property type="match status" value="1"/>
</dbReference>
<accession>A0A164ZZ63</accession>
<dbReference type="OrthoDB" id="3360976at2759"/>
<organism evidence="2 3">
    <name type="scientific">Sistotremastrum niveocremeum HHB9708</name>
    <dbReference type="NCBI Taxonomy" id="1314777"/>
    <lineage>
        <taxon>Eukaryota</taxon>
        <taxon>Fungi</taxon>
        <taxon>Dikarya</taxon>
        <taxon>Basidiomycota</taxon>
        <taxon>Agaricomycotina</taxon>
        <taxon>Agaricomycetes</taxon>
        <taxon>Sistotremastrales</taxon>
        <taxon>Sistotremastraceae</taxon>
        <taxon>Sertulicium</taxon>
        <taxon>Sertulicium niveocremeum</taxon>
    </lineage>
</organism>
<sequence>MADLQHMPWSQSVVTLTPVDEGLPGQNLGEDDDDETVTLAGDRAIPQTGAVPDPANPSTFVLLLEHDDPSDTRIYTTDGRTMYTVTTRGQGASEMSRVLVTSLNDRLGQSIGSYIRPSGRGAEMVTLNGQDPVKRASWLASGRTFSNKLTSFRHNGVSYKWVTKEEDGGIALELLEEGISVPIVRFIDSRRDWTVPPPRIVIQKARIEVESSALHMLDMCVFSMLVSEKLRREKVPSSKAITFPRKETTFWYI</sequence>
<evidence type="ECO:0000259" key="1">
    <source>
        <dbReference type="Pfam" id="PF20236"/>
    </source>
</evidence>
<name>A0A164ZZ63_9AGAM</name>
<reference evidence="2 3" key="1">
    <citation type="journal article" date="2016" name="Mol. Biol. Evol.">
        <title>Comparative Genomics of Early-Diverging Mushroom-Forming Fungi Provides Insights into the Origins of Lignocellulose Decay Capabilities.</title>
        <authorList>
            <person name="Nagy L.G."/>
            <person name="Riley R."/>
            <person name="Tritt A."/>
            <person name="Adam C."/>
            <person name="Daum C."/>
            <person name="Floudas D."/>
            <person name="Sun H."/>
            <person name="Yadav J.S."/>
            <person name="Pangilinan J."/>
            <person name="Larsson K.H."/>
            <person name="Matsuura K."/>
            <person name="Barry K."/>
            <person name="Labutti K."/>
            <person name="Kuo R."/>
            <person name="Ohm R.A."/>
            <person name="Bhattacharya S.S."/>
            <person name="Shirouzu T."/>
            <person name="Yoshinaga Y."/>
            <person name="Martin F.M."/>
            <person name="Grigoriev I.V."/>
            <person name="Hibbett D.S."/>
        </authorList>
    </citation>
    <scope>NUCLEOTIDE SEQUENCE [LARGE SCALE GENOMIC DNA]</scope>
    <source>
        <strain evidence="2 3">HHB9708</strain>
    </source>
</reference>